<sequence length="160" mass="17660">MTPGLSLQELQQALEAECRVSAELRAELQKAKEEIHTLRETLRLYQPLSGSAAESPHGATQLSEVRANSWAESEKADRLTQSGSLEAESADTAAKGSYVKAEGKVYWVSYEDPEQLIRLPARHSSEKSARREKAFRWLMGLSQGLGVQNQSNLDFGIDAV</sequence>
<name>A0A9P1GR35_9DINO</name>
<evidence type="ECO:0000313" key="5">
    <source>
        <dbReference type="Proteomes" id="UP001152797"/>
    </source>
</evidence>
<dbReference type="AlphaFoldDB" id="A0A9P1GR35"/>
<keyword evidence="5" id="KW-1185">Reference proteome</keyword>
<dbReference type="EMBL" id="CAMXCT020006755">
    <property type="protein sequence ID" value="CAL1172872.1"/>
    <property type="molecule type" value="Genomic_DNA"/>
</dbReference>
<feature type="coiled-coil region" evidence="1">
    <location>
        <begin position="7"/>
        <end position="41"/>
    </location>
</feature>
<evidence type="ECO:0000256" key="1">
    <source>
        <dbReference type="SAM" id="Coils"/>
    </source>
</evidence>
<reference evidence="3" key="1">
    <citation type="submission" date="2022-10" db="EMBL/GenBank/DDBJ databases">
        <authorList>
            <person name="Chen Y."/>
            <person name="Dougan E. K."/>
            <person name="Chan C."/>
            <person name="Rhodes N."/>
            <person name="Thang M."/>
        </authorList>
    </citation>
    <scope>NUCLEOTIDE SEQUENCE</scope>
</reference>
<gene>
    <name evidence="3" type="ORF">C1SCF055_LOCUS43992</name>
</gene>
<evidence type="ECO:0000256" key="2">
    <source>
        <dbReference type="SAM" id="MobiDB-lite"/>
    </source>
</evidence>
<dbReference type="EMBL" id="CAMXCT030006755">
    <property type="protein sequence ID" value="CAL4806809.1"/>
    <property type="molecule type" value="Genomic_DNA"/>
</dbReference>
<dbReference type="OrthoDB" id="420391at2759"/>
<dbReference type="Proteomes" id="UP001152797">
    <property type="component" value="Unassembled WGS sequence"/>
</dbReference>
<comment type="caution">
    <text evidence="3">The sequence shown here is derived from an EMBL/GenBank/DDBJ whole genome shotgun (WGS) entry which is preliminary data.</text>
</comment>
<keyword evidence="1" id="KW-0175">Coiled coil</keyword>
<protein>
    <submittedName>
        <fullName evidence="3">Uncharacterized protein</fullName>
    </submittedName>
</protein>
<dbReference type="EMBL" id="CAMXCT010006755">
    <property type="protein sequence ID" value="CAI4019497.1"/>
    <property type="molecule type" value="Genomic_DNA"/>
</dbReference>
<reference evidence="4 5" key="2">
    <citation type="submission" date="2024-05" db="EMBL/GenBank/DDBJ databases">
        <authorList>
            <person name="Chen Y."/>
            <person name="Shah S."/>
            <person name="Dougan E. K."/>
            <person name="Thang M."/>
            <person name="Chan C."/>
        </authorList>
    </citation>
    <scope>NUCLEOTIDE SEQUENCE [LARGE SCALE GENOMIC DNA]</scope>
</reference>
<evidence type="ECO:0000313" key="3">
    <source>
        <dbReference type="EMBL" id="CAI4019497.1"/>
    </source>
</evidence>
<organism evidence="3">
    <name type="scientific">Cladocopium goreaui</name>
    <dbReference type="NCBI Taxonomy" id="2562237"/>
    <lineage>
        <taxon>Eukaryota</taxon>
        <taxon>Sar</taxon>
        <taxon>Alveolata</taxon>
        <taxon>Dinophyceae</taxon>
        <taxon>Suessiales</taxon>
        <taxon>Symbiodiniaceae</taxon>
        <taxon>Cladocopium</taxon>
    </lineage>
</organism>
<proteinExistence type="predicted"/>
<evidence type="ECO:0000313" key="4">
    <source>
        <dbReference type="EMBL" id="CAL4806809.1"/>
    </source>
</evidence>
<feature type="region of interest" description="Disordered" evidence="2">
    <location>
        <begin position="49"/>
        <end position="94"/>
    </location>
</feature>
<accession>A0A9P1GR35</accession>